<evidence type="ECO:0000313" key="10">
    <source>
        <dbReference type="EMBL" id="NKY05053.1"/>
    </source>
</evidence>
<evidence type="ECO:0000256" key="5">
    <source>
        <dbReference type="ARBA" id="ARBA00034078"/>
    </source>
</evidence>
<evidence type="ECO:0000313" key="11">
    <source>
        <dbReference type="Proteomes" id="UP000563898"/>
    </source>
</evidence>
<dbReference type="PANTHER" id="PTHR21496:SF0">
    <property type="entry name" value="RIESKE DOMAIN-CONTAINING PROTEIN"/>
    <property type="match status" value="1"/>
</dbReference>
<evidence type="ECO:0000256" key="2">
    <source>
        <dbReference type="ARBA" id="ARBA00022723"/>
    </source>
</evidence>
<dbReference type="GO" id="GO:0016705">
    <property type="term" value="F:oxidoreductase activity, acting on paired donors, with incorporation or reduction of molecular oxygen"/>
    <property type="evidence" value="ECO:0007669"/>
    <property type="project" value="UniProtKB-ARBA"/>
</dbReference>
<keyword evidence="4" id="KW-0411">Iron-sulfur</keyword>
<dbReference type="PROSITE" id="PS51296">
    <property type="entry name" value="RIESKE"/>
    <property type="match status" value="1"/>
</dbReference>
<evidence type="ECO:0000256" key="6">
    <source>
        <dbReference type="ARBA" id="ARBA00038001"/>
    </source>
</evidence>
<dbReference type="RefSeq" id="WP_006368954.1">
    <property type="nucleotide sequence ID" value="NZ_CP116236.1"/>
</dbReference>
<dbReference type="PANTHER" id="PTHR21496">
    <property type="entry name" value="FERREDOXIN-RELATED"/>
    <property type="match status" value="1"/>
</dbReference>
<reference evidence="10 11" key="1">
    <citation type="submission" date="2020-04" db="EMBL/GenBank/DDBJ databases">
        <title>MicrobeNet Type strains.</title>
        <authorList>
            <person name="Nicholson A.C."/>
        </authorList>
    </citation>
    <scope>NUCLEOTIDE SEQUENCE [LARGE SCALE GENOMIC DNA]</scope>
    <source>
        <strain evidence="10 11">ATCC BAA-14</strain>
    </source>
</reference>
<dbReference type="Proteomes" id="UP000563898">
    <property type="component" value="Unassembled WGS sequence"/>
</dbReference>
<keyword evidence="3" id="KW-0408">Iron</keyword>
<comment type="cofactor">
    <cofactor evidence="5">
        <name>[2Fe-2S] cluster</name>
        <dbReference type="ChEBI" id="CHEBI:190135"/>
    </cofactor>
</comment>
<dbReference type="GO" id="GO:0005506">
    <property type="term" value="F:iron ion binding"/>
    <property type="evidence" value="ECO:0007669"/>
    <property type="project" value="InterPro"/>
</dbReference>
<dbReference type="InterPro" id="IPR036922">
    <property type="entry name" value="Rieske_2Fe-2S_sf"/>
</dbReference>
<dbReference type="InterPro" id="IPR001075">
    <property type="entry name" value="NIF_FeS_clus_asmbl_NifU_C"/>
</dbReference>
<gene>
    <name evidence="10" type="ORF">HGA05_26185</name>
</gene>
<keyword evidence="1" id="KW-0001">2Fe-2S</keyword>
<accession>A0A846WWP3</accession>
<dbReference type="EMBL" id="JAAXPC010000027">
    <property type="protein sequence ID" value="NKY05053.1"/>
    <property type="molecule type" value="Genomic_DNA"/>
</dbReference>
<dbReference type="Gene3D" id="3.30.300.130">
    <property type="entry name" value="Fe-S cluster assembly (FSCA)"/>
    <property type="match status" value="1"/>
</dbReference>
<comment type="similarity">
    <text evidence="6">Belongs to the bacterial ring-hydroxylating dioxygenase ferredoxin component family.</text>
</comment>
<name>A0A846WWP3_9ACTN</name>
<organism evidence="10 11">
    <name type="scientific">Gordonia polyisoprenivorans</name>
    <dbReference type="NCBI Taxonomy" id="84595"/>
    <lineage>
        <taxon>Bacteria</taxon>
        <taxon>Bacillati</taxon>
        <taxon>Actinomycetota</taxon>
        <taxon>Actinomycetes</taxon>
        <taxon>Mycobacteriales</taxon>
        <taxon>Gordoniaceae</taxon>
        <taxon>Gordonia</taxon>
    </lineage>
</organism>
<feature type="region of interest" description="Disordered" evidence="8">
    <location>
        <begin position="1"/>
        <end position="21"/>
    </location>
</feature>
<protein>
    <submittedName>
        <fullName evidence="10">Rieske 2Fe-2S domain-containing protein</fullName>
    </submittedName>
</protein>
<keyword evidence="2" id="KW-0479">Metal-binding</keyword>
<comment type="function">
    <text evidence="7">May be involved in the formation or repair of [Fe-S] clusters present in iron-sulfur proteins.</text>
</comment>
<dbReference type="GO" id="GO:0004497">
    <property type="term" value="F:monooxygenase activity"/>
    <property type="evidence" value="ECO:0007669"/>
    <property type="project" value="UniProtKB-ARBA"/>
</dbReference>
<dbReference type="InterPro" id="IPR017941">
    <property type="entry name" value="Rieske_2Fe-2S"/>
</dbReference>
<dbReference type="SUPFAM" id="SSF50022">
    <property type="entry name" value="ISP domain"/>
    <property type="match status" value="1"/>
</dbReference>
<dbReference type="Pfam" id="PF00355">
    <property type="entry name" value="Rieske"/>
    <property type="match status" value="1"/>
</dbReference>
<evidence type="ECO:0000256" key="3">
    <source>
        <dbReference type="ARBA" id="ARBA00023004"/>
    </source>
</evidence>
<evidence type="ECO:0000256" key="1">
    <source>
        <dbReference type="ARBA" id="ARBA00022714"/>
    </source>
</evidence>
<evidence type="ECO:0000256" key="7">
    <source>
        <dbReference type="ARBA" id="ARBA00049958"/>
    </source>
</evidence>
<dbReference type="AlphaFoldDB" id="A0A846WWP3"/>
<dbReference type="Gene3D" id="2.102.10.10">
    <property type="entry name" value="Rieske [2Fe-2S] iron-sulphur domain"/>
    <property type="match status" value="1"/>
</dbReference>
<dbReference type="GO" id="GO:0051537">
    <property type="term" value="F:2 iron, 2 sulfur cluster binding"/>
    <property type="evidence" value="ECO:0007669"/>
    <property type="project" value="UniProtKB-KW"/>
</dbReference>
<feature type="domain" description="Rieske" evidence="9">
    <location>
        <begin position="196"/>
        <end position="297"/>
    </location>
</feature>
<proteinExistence type="inferred from homology"/>
<sequence length="301" mass="31840">MTTQQERPTQAPAASPTMEELAKAVDDAATAVAALPAESRTVAEGLREALDALNKAALTAIVRRLRDDDTTREALFELVDDPVVHLAMMVHGLLRPDPLTAARQALTAVEPMIAAHGGSAEVVRVDDRIAYIRLGGSCNGCSMTDQTLRTTVSEAIVSAVPAIDAVELDTAPAPTSSAAFIPLGEISVRTAESGWVDAGAVAEIPRGELVVRSLTDEHGESAEVIIVNIGGTLHSYLNVCAHQGLPLDEALIDETEGTLTCPWHALCYDATDGECMSLPGAALEQRPLRQDGNRVWVRPRG</sequence>
<dbReference type="Pfam" id="PF01106">
    <property type="entry name" value="NifU"/>
    <property type="match status" value="1"/>
</dbReference>
<dbReference type="CDD" id="cd03467">
    <property type="entry name" value="Rieske"/>
    <property type="match status" value="1"/>
</dbReference>
<evidence type="ECO:0000259" key="9">
    <source>
        <dbReference type="PROSITE" id="PS51296"/>
    </source>
</evidence>
<dbReference type="SUPFAM" id="SSF117916">
    <property type="entry name" value="Fe-S cluster assembly (FSCA) domain-like"/>
    <property type="match status" value="1"/>
</dbReference>
<dbReference type="GO" id="GO:0016226">
    <property type="term" value="P:iron-sulfur cluster assembly"/>
    <property type="evidence" value="ECO:0007669"/>
    <property type="project" value="InterPro"/>
</dbReference>
<evidence type="ECO:0000256" key="8">
    <source>
        <dbReference type="SAM" id="MobiDB-lite"/>
    </source>
</evidence>
<dbReference type="InterPro" id="IPR034904">
    <property type="entry name" value="FSCA_dom_sf"/>
</dbReference>
<comment type="caution">
    <text evidence="10">The sequence shown here is derived from an EMBL/GenBank/DDBJ whole genome shotgun (WGS) entry which is preliminary data.</text>
</comment>
<evidence type="ECO:0000256" key="4">
    <source>
        <dbReference type="ARBA" id="ARBA00023014"/>
    </source>
</evidence>